<dbReference type="Gene3D" id="3.40.1010.10">
    <property type="entry name" value="Cobalt-precorrin-4 Transmethylase, Domain 1"/>
    <property type="match status" value="1"/>
</dbReference>
<dbReference type="InterPro" id="IPR000878">
    <property type="entry name" value="4pyrrol_Mease"/>
</dbReference>
<name>A0ABV8MNB3_9NEIS</name>
<proteinExistence type="predicted"/>
<dbReference type="InterPro" id="IPR035996">
    <property type="entry name" value="4pyrrol_Methylase_sf"/>
</dbReference>
<evidence type="ECO:0000313" key="7">
    <source>
        <dbReference type="EMBL" id="MFC4159544.1"/>
    </source>
</evidence>
<evidence type="ECO:0000256" key="1">
    <source>
        <dbReference type="ARBA" id="ARBA00022490"/>
    </source>
</evidence>
<protein>
    <submittedName>
        <fullName evidence="7">SAM-dependent methyltransferase</fullName>
    </submittedName>
</protein>
<dbReference type="CDD" id="cd11649">
    <property type="entry name" value="RsmI_like"/>
    <property type="match status" value="1"/>
</dbReference>
<evidence type="ECO:0000259" key="6">
    <source>
        <dbReference type="Pfam" id="PF00590"/>
    </source>
</evidence>
<keyword evidence="8" id="KW-1185">Reference proteome</keyword>
<evidence type="ECO:0000256" key="2">
    <source>
        <dbReference type="ARBA" id="ARBA00022552"/>
    </source>
</evidence>
<dbReference type="PANTHER" id="PTHR46111">
    <property type="entry name" value="RIBOSOMAL RNA SMALL SUBUNIT METHYLTRANSFERASE I"/>
    <property type="match status" value="1"/>
</dbReference>
<dbReference type="EMBL" id="JBHSBU010000001">
    <property type="protein sequence ID" value="MFC4159544.1"/>
    <property type="molecule type" value="Genomic_DNA"/>
</dbReference>
<keyword evidence="3 7" id="KW-0489">Methyltransferase</keyword>
<comment type="caution">
    <text evidence="7">The sequence shown here is derived from an EMBL/GenBank/DDBJ whole genome shotgun (WGS) entry which is preliminary data.</text>
</comment>
<dbReference type="GO" id="GO:0008168">
    <property type="term" value="F:methyltransferase activity"/>
    <property type="evidence" value="ECO:0007669"/>
    <property type="project" value="UniProtKB-KW"/>
</dbReference>
<keyword evidence="5" id="KW-0949">S-adenosyl-L-methionine</keyword>
<evidence type="ECO:0000313" key="8">
    <source>
        <dbReference type="Proteomes" id="UP001595791"/>
    </source>
</evidence>
<organism evidence="7 8">
    <name type="scientific">Chitinimonas lacunae</name>
    <dbReference type="NCBI Taxonomy" id="1963018"/>
    <lineage>
        <taxon>Bacteria</taxon>
        <taxon>Pseudomonadati</taxon>
        <taxon>Pseudomonadota</taxon>
        <taxon>Betaproteobacteria</taxon>
        <taxon>Neisseriales</taxon>
        <taxon>Chitinibacteraceae</taxon>
        <taxon>Chitinimonas</taxon>
    </lineage>
</organism>
<dbReference type="SUPFAM" id="SSF53790">
    <property type="entry name" value="Tetrapyrrole methylase"/>
    <property type="match status" value="1"/>
</dbReference>
<dbReference type="InterPro" id="IPR014777">
    <property type="entry name" value="4pyrrole_Mease_sub1"/>
</dbReference>
<keyword evidence="4" id="KW-0808">Transferase</keyword>
<keyword evidence="1" id="KW-0963">Cytoplasm</keyword>
<evidence type="ECO:0000256" key="3">
    <source>
        <dbReference type="ARBA" id="ARBA00022603"/>
    </source>
</evidence>
<dbReference type="Pfam" id="PF00590">
    <property type="entry name" value="TP_methylase"/>
    <property type="match status" value="1"/>
</dbReference>
<dbReference type="InterPro" id="IPR008189">
    <property type="entry name" value="rRNA_ssu_MeTfrase_I"/>
</dbReference>
<sequence>MNRTGTLYLIPAPLGEAPLTGFLPDDVRQIANRIDHWIVEHPKTARQILKRYGPERQMSELAMRELNEHTRAQDLAPLLEPLLAGHDVGLMSEAGCPGIADPGADLVRLAHRHGIRVAPLVGPSSILLALMAAGASGQRFRFHGYLPVDAGPRLERLRELERDSARFDEAQLFIETPYRNDAMVDAVLQACRDSTWLTVARDLACPEELVLSRPLTDWKKLERPLLKKRPAMFVLYAGR</sequence>
<dbReference type="InterPro" id="IPR014776">
    <property type="entry name" value="4pyrrole_Mease_sub2"/>
</dbReference>
<dbReference type="PIRSF" id="PIRSF005917">
    <property type="entry name" value="MTase_YraL"/>
    <property type="match status" value="1"/>
</dbReference>
<evidence type="ECO:0000256" key="5">
    <source>
        <dbReference type="ARBA" id="ARBA00022691"/>
    </source>
</evidence>
<accession>A0ABV8MNB3</accession>
<feature type="domain" description="Tetrapyrrole methylase" evidence="6">
    <location>
        <begin position="43"/>
        <end position="216"/>
    </location>
</feature>
<dbReference type="Proteomes" id="UP001595791">
    <property type="component" value="Unassembled WGS sequence"/>
</dbReference>
<dbReference type="RefSeq" id="WP_378163413.1">
    <property type="nucleotide sequence ID" value="NZ_JBHSBU010000001.1"/>
</dbReference>
<keyword evidence="2" id="KW-0698">rRNA processing</keyword>
<dbReference type="Gene3D" id="3.30.950.10">
    <property type="entry name" value="Methyltransferase, Cobalt-precorrin-4 Transmethylase, Domain 2"/>
    <property type="match status" value="1"/>
</dbReference>
<dbReference type="PANTHER" id="PTHR46111:SF2">
    <property type="entry name" value="SAM-DEPENDENT METHYLTRANSFERASE"/>
    <property type="match status" value="1"/>
</dbReference>
<dbReference type="GO" id="GO:0032259">
    <property type="term" value="P:methylation"/>
    <property type="evidence" value="ECO:0007669"/>
    <property type="project" value="UniProtKB-KW"/>
</dbReference>
<gene>
    <name evidence="7" type="ORF">ACFOW7_09300</name>
</gene>
<reference evidence="8" key="1">
    <citation type="journal article" date="2019" name="Int. J. Syst. Evol. Microbiol.">
        <title>The Global Catalogue of Microorganisms (GCM) 10K type strain sequencing project: providing services to taxonomists for standard genome sequencing and annotation.</title>
        <authorList>
            <consortium name="The Broad Institute Genomics Platform"/>
            <consortium name="The Broad Institute Genome Sequencing Center for Infectious Disease"/>
            <person name="Wu L."/>
            <person name="Ma J."/>
        </authorList>
    </citation>
    <scope>NUCLEOTIDE SEQUENCE [LARGE SCALE GENOMIC DNA]</scope>
    <source>
        <strain evidence="8">LMG 29894</strain>
    </source>
</reference>
<evidence type="ECO:0000256" key="4">
    <source>
        <dbReference type="ARBA" id="ARBA00022679"/>
    </source>
</evidence>